<evidence type="ECO:0000256" key="1">
    <source>
        <dbReference type="SAM" id="MobiDB-lite"/>
    </source>
</evidence>
<reference evidence="3" key="1">
    <citation type="submission" date="2016-10" db="EMBL/GenBank/DDBJ databases">
        <authorList>
            <person name="Varghese N."/>
            <person name="Submissions S."/>
        </authorList>
    </citation>
    <scope>NUCLEOTIDE SEQUENCE [LARGE SCALE GENOMIC DNA]</scope>
    <source>
        <strain evidence="3">DSM 7481</strain>
    </source>
</reference>
<feature type="compositionally biased region" description="Polar residues" evidence="1">
    <location>
        <begin position="102"/>
        <end position="116"/>
    </location>
</feature>
<dbReference type="AlphaFoldDB" id="A0A1I1YJF9"/>
<evidence type="ECO:0000313" key="2">
    <source>
        <dbReference type="EMBL" id="SFE19677.1"/>
    </source>
</evidence>
<gene>
    <name evidence="2" type="ORF">SAMN04489710_11848</name>
</gene>
<protein>
    <submittedName>
        <fullName evidence="2">Uncharacterized protein</fullName>
    </submittedName>
</protein>
<organism evidence="2 3">
    <name type="scientific">Paracidovorax konjaci</name>
    <dbReference type="NCBI Taxonomy" id="32040"/>
    <lineage>
        <taxon>Bacteria</taxon>
        <taxon>Pseudomonadati</taxon>
        <taxon>Pseudomonadota</taxon>
        <taxon>Betaproteobacteria</taxon>
        <taxon>Burkholderiales</taxon>
        <taxon>Comamonadaceae</taxon>
        <taxon>Paracidovorax</taxon>
    </lineage>
</organism>
<name>A0A1I1YJF9_9BURK</name>
<feature type="compositionally biased region" description="Basic and acidic residues" evidence="1">
    <location>
        <begin position="86"/>
        <end position="99"/>
    </location>
</feature>
<feature type="region of interest" description="Disordered" evidence="1">
    <location>
        <begin position="72"/>
        <end position="116"/>
    </location>
</feature>
<sequence length="116" mass="12657">MTEAISFTKEDTVALWHAVEWMAEVVRVTRDDGSKDEQARAQYEVELGRLIAAKRALRKANAIRKSQAQAAKLRNSANCSSAEGLQADRKSAGRAETRRTGKNLQADQQTARGAGG</sequence>
<dbReference type="EMBL" id="FOMQ01000018">
    <property type="protein sequence ID" value="SFE19677.1"/>
    <property type="molecule type" value="Genomic_DNA"/>
</dbReference>
<dbReference type="STRING" id="32040.SAMN04489710_11848"/>
<evidence type="ECO:0000313" key="3">
    <source>
        <dbReference type="Proteomes" id="UP000199517"/>
    </source>
</evidence>
<accession>A0A1I1YJF9</accession>
<proteinExistence type="predicted"/>
<dbReference type="Proteomes" id="UP000199517">
    <property type="component" value="Unassembled WGS sequence"/>
</dbReference>
<dbReference type="OrthoDB" id="9978458at2"/>
<keyword evidence="3" id="KW-1185">Reference proteome</keyword>
<dbReference type="RefSeq" id="WP_092956715.1">
    <property type="nucleotide sequence ID" value="NZ_FOMQ01000018.1"/>
</dbReference>